<dbReference type="PROSITE" id="PS00061">
    <property type="entry name" value="ADH_SHORT"/>
    <property type="match status" value="1"/>
</dbReference>
<dbReference type="CDD" id="cd05374">
    <property type="entry name" value="17beta-HSD-like_SDR_c"/>
    <property type="match status" value="1"/>
</dbReference>
<dbReference type="InterPro" id="IPR020904">
    <property type="entry name" value="Sc_DH/Rdtase_CS"/>
</dbReference>
<dbReference type="SUPFAM" id="SSF51735">
    <property type="entry name" value="NAD(P)-binding Rossmann-fold domains"/>
    <property type="match status" value="1"/>
</dbReference>
<dbReference type="RefSeq" id="WP_195801945.1">
    <property type="nucleotide sequence ID" value="NZ_CP061379.1"/>
</dbReference>
<dbReference type="PANTHER" id="PTHR43976:SF16">
    <property type="entry name" value="SHORT-CHAIN DEHYDROGENASE_REDUCTASE FAMILY PROTEIN"/>
    <property type="match status" value="1"/>
</dbReference>
<dbReference type="Proteomes" id="UP000594621">
    <property type="component" value="Chromosome"/>
</dbReference>
<keyword evidence="2" id="KW-0560">Oxidoreductase</keyword>
<sequence length="272" mass="28957">MKTVLITGSSSGFGKATAQLFLANGWNVIATMRQPQDGLFAASSNNLRVAALDVTDARSIRMAVSEAVNAFDGVDVLVNNAGFGAFLPLETTSDELTRRLFETNTLGTIAMVHAIVPHMRQRGSGTIVNVTSSVVFNPSPLVSVYTATKTAVEGFSEALHYELAPFGIHVKLVEPGYGPDTKFRTSMMAFNDANSFPAPYQPLLDARMSNLPEATTSLEDVANAVFRAANDTGATLRYPAGPDSVASAKMRAGLSEDDFLASKRGAYAVPRQ</sequence>
<organism evidence="4 5">
    <name type="scientific">Bradyrhizobium commune</name>
    <dbReference type="NCBI Taxonomy" id="83627"/>
    <lineage>
        <taxon>Bacteria</taxon>
        <taxon>Pseudomonadati</taxon>
        <taxon>Pseudomonadota</taxon>
        <taxon>Alphaproteobacteria</taxon>
        <taxon>Hyphomicrobiales</taxon>
        <taxon>Nitrobacteraceae</taxon>
        <taxon>Bradyrhizobium</taxon>
    </lineage>
</organism>
<reference evidence="4 5" key="1">
    <citation type="submission" date="2020-09" db="EMBL/GenBank/DDBJ databases">
        <title>Complete genomes of bradyrhizobia occurring on native shrubby legumes in Australia.</title>
        <authorList>
            <person name="Lafay B."/>
        </authorList>
    </citation>
    <scope>NUCLEOTIDE SEQUENCE [LARGE SCALE GENOMIC DNA]</scope>
    <source>
        <strain evidence="4 5">BDV5040</strain>
    </source>
</reference>
<dbReference type="PANTHER" id="PTHR43976">
    <property type="entry name" value="SHORT CHAIN DEHYDROGENASE"/>
    <property type="match status" value="1"/>
</dbReference>
<dbReference type="Pfam" id="PF00106">
    <property type="entry name" value="adh_short"/>
    <property type="match status" value="1"/>
</dbReference>
<dbReference type="GO" id="GO:0016491">
    <property type="term" value="F:oxidoreductase activity"/>
    <property type="evidence" value="ECO:0007669"/>
    <property type="project" value="UniProtKB-KW"/>
</dbReference>
<dbReference type="KEGG" id="bcou:IC761_03685"/>
<evidence type="ECO:0000256" key="1">
    <source>
        <dbReference type="ARBA" id="ARBA00006484"/>
    </source>
</evidence>
<protein>
    <submittedName>
        <fullName evidence="4">SDR family oxidoreductase</fullName>
    </submittedName>
</protein>
<gene>
    <name evidence="4" type="ORF">IC761_03685</name>
</gene>
<comment type="similarity">
    <text evidence="1 3">Belongs to the short-chain dehydrogenases/reductases (SDR) family.</text>
</comment>
<evidence type="ECO:0000256" key="2">
    <source>
        <dbReference type="ARBA" id="ARBA00023002"/>
    </source>
</evidence>
<dbReference type="EMBL" id="CP061379">
    <property type="protein sequence ID" value="QPF92407.1"/>
    <property type="molecule type" value="Genomic_DNA"/>
</dbReference>
<dbReference type="InterPro" id="IPR051911">
    <property type="entry name" value="SDR_oxidoreductase"/>
</dbReference>
<dbReference type="AlphaFoldDB" id="A0A7S9D720"/>
<dbReference type="PRINTS" id="PR00081">
    <property type="entry name" value="GDHRDH"/>
</dbReference>
<evidence type="ECO:0000256" key="3">
    <source>
        <dbReference type="RuleBase" id="RU000363"/>
    </source>
</evidence>
<evidence type="ECO:0000313" key="5">
    <source>
        <dbReference type="Proteomes" id="UP000594621"/>
    </source>
</evidence>
<name>A0A7S9D720_9BRAD</name>
<evidence type="ECO:0000313" key="4">
    <source>
        <dbReference type="EMBL" id="QPF92407.1"/>
    </source>
</evidence>
<dbReference type="InterPro" id="IPR036291">
    <property type="entry name" value="NAD(P)-bd_dom_sf"/>
</dbReference>
<accession>A0A7S9D720</accession>
<dbReference type="PRINTS" id="PR00080">
    <property type="entry name" value="SDRFAMILY"/>
</dbReference>
<keyword evidence="5" id="KW-1185">Reference proteome</keyword>
<dbReference type="InterPro" id="IPR002347">
    <property type="entry name" value="SDR_fam"/>
</dbReference>
<dbReference type="Gene3D" id="3.40.50.720">
    <property type="entry name" value="NAD(P)-binding Rossmann-like Domain"/>
    <property type="match status" value="1"/>
</dbReference>
<proteinExistence type="inferred from homology"/>